<comment type="caution">
    <text evidence="6">The sequence shown here is derived from an EMBL/GenBank/DDBJ whole genome shotgun (WGS) entry which is preliminary data.</text>
</comment>
<dbReference type="GO" id="GO:0005634">
    <property type="term" value="C:nucleus"/>
    <property type="evidence" value="ECO:0007669"/>
    <property type="project" value="UniProtKB-SubCell"/>
</dbReference>
<evidence type="ECO:0000256" key="4">
    <source>
        <dbReference type="SAM" id="MobiDB-lite"/>
    </source>
</evidence>
<feature type="compositionally biased region" description="Basic residues" evidence="4">
    <location>
        <begin position="433"/>
        <end position="446"/>
    </location>
</feature>
<dbReference type="Proteomes" id="UP000383932">
    <property type="component" value="Unassembled WGS sequence"/>
</dbReference>
<name>A0A5N5QS24_9AGAM</name>
<feature type="compositionally biased region" description="Polar residues" evidence="4">
    <location>
        <begin position="178"/>
        <end position="194"/>
    </location>
</feature>
<keyword evidence="2" id="KW-0539">Nucleus</keyword>
<dbReference type="InterPro" id="IPR012916">
    <property type="entry name" value="RED_N"/>
</dbReference>
<feature type="compositionally biased region" description="Basic and acidic residues" evidence="4">
    <location>
        <begin position="423"/>
        <end position="432"/>
    </location>
</feature>
<comment type="subcellular location">
    <subcellularLocation>
        <location evidence="1">Nucleus</location>
    </subcellularLocation>
</comment>
<dbReference type="PANTHER" id="PTHR12765">
    <property type="entry name" value="RED PROTEIN IK FACTOR CYTOKINE IK"/>
    <property type="match status" value="1"/>
</dbReference>
<feature type="compositionally biased region" description="Polar residues" evidence="4">
    <location>
        <begin position="352"/>
        <end position="369"/>
    </location>
</feature>
<dbReference type="AlphaFoldDB" id="A0A5N5QS24"/>
<feature type="region of interest" description="Disordered" evidence="4">
    <location>
        <begin position="31"/>
        <end position="66"/>
    </location>
</feature>
<organism evidence="6 7">
    <name type="scientific">Ceratobasidium theobromae</name>
    <dbReference type="NCBI Taxonomy" id="1582974"/>
    <lineage>
        <taxon>Eukaryota</taxon>
        <taxon>Fungi</taxon>
        <taxon>Dikarya</taxon>
        <taxon>Basidiomycota</taxon>
        <taxon>Agaricomycotina</taxon>
        <taxon>Agaricomycetes</taxon>
        <taxon>Cantharellales</taxon>
        <taxon>Ceratobasidiaceae</taxon>
        <taxon>Ceratobasidium</taxon>
    </lineage>
</organism>
<keyword evidence="7" id="KW-1185">Reference proteome</keyword>
<feature type="coiled-coil region" evidence="3">
    <location>
        <begin position="76"/>
        <end position="103"/>
    </location>
</feature>
<accession>A0A5N5QS24</accession>
<feature type="region of interest" description="Disordered" evidence="4">
    <location>
        <begin position="126"/>
        <end position="446"/>
    </location>
</feature>
<proteinExistence type="predicted"/>
<dbReference type="EMBL" id="SSOP01000020">
    <property type="protein sequence ID" value="KAB5594438.1"/>
    <property type="molecule type" value="Genomic_DNA"/>
</dbReference>
<reference evidence="6 7" key="1">
    <citation type="journal article" date="2019" name="Fungal Biol. Biotechnol.">
        <title>Draft genome sequence of fastidious pathogen Ceratobasidium theobromae, which causes vascular-streak dieback in Theobroma cacao.</title>
        <authorList>
            <person name="Ali S.S."/>
            <person name="Asman A."/>
            <person name="Shao J."/>
            <person name="Firmansyah A.P."/>
            <person name="Susilo A.W."/>
            <person name="Rosmana A."/>
            <person name="McMahon P."/>
            <person name="Junaid M."/>
            <person name="Guest D."/>
            <person name="Kheng T.Y."/>
            <person name="Meinhardt L.W."/>
            <person name="Bailey B.A."/>
        </authorList>
    </citation>
    <scope>NUCLEOTIDE SEQUENCE [LARGE SCALE GENOMIC DNA]</scope>
    <source>
        <strain evidence="6 7">CT2</strain>
    </source>
</reference>
<feature type="domain" description="RED-like N-terminal" evidence="5">
    <location>
        <begin position="53"/>
        <end position="177"/>
    </location>
</feature>
<feature type="compositionally biased region" description="Basic and acidic residues" evidence="4">
    <location>
        <begin position="56"/>
        <end position="66"/>
    </location>
</feature>
<feature type="compositionally biased region" description="Basic and acidic residues" evidence="4">
    <location>
        <begin position="233"/>
        <end position="250"/>
    </location>
</feature>
<evidence type="ECO:0000256" key="1">
    <source>
        <dbReference type="ARBA" id="ARBA00004123"/>
    </source>
</evidence>
<gene>
    <name evidence="6" type="ORF">CTheo_2069</name>
</gene>
<dbReference type="OrthoDB" id="3366823at2759"/>
<dbReference type="InterPro" id="IPR039896">
    <property type="entry name" value="Red-like"/>
</dbReference>
<feature type="compositionally biased region" description="Basic and acidic residues" evidence="4">
    <location>
        <begin position="395"/>
        <end position="405"/>
    </location>
</feature>
<feature type="compositionally biased region" description="Polar residues" evidence="4">
    <location>
        <begin position="32"/>
        <end position="41"/>
    </location>
</feature>
<keyword evidence="3" id="KW-0175">Coiled coil</keyword>
<evidence type="ECO:0000313" key="6">
    <source>
        <dbReference type="EMBL" id="KAB5594438.1"/>
    </source>
</evidence>
<protein>
    <recommendedName>
        <fullName evidence="5">RED-like N-terminal domain-containing protein</fullName>
    </recommendedName>
</protein>
<sequence>MDQASLIQDLGVCAASGGGVSQSKAYNRGSLLASSSTSTKPAETPQAAFKPRKVKKAADSKYRNRAAERREGINEYAEVEGILEDFEKRMAGENKEVADEQRKYLGGDATHTVLVKGLDFALLEQQRAREESRDDLDDDLESAFLGKPSESAPTTSAPAENQGKKRTRAELLAELQRSRQANPDTNAPQNTMGSTREEEIEALERAKQAGKFKPMGVSSFAPVEKKKKKKKKTIEGQEKTRAKDEGEITKAKPPIPSEKPAAPRDASNKQESTTSPVASSSATQDAESQVKVTPGPPDSKSLAPAPPATLVLPPAPPQSVEEVEDVDPFGDVGEYEPEYGDDSDAEGDETKNASSEAAHSNPAPSSRRNWFNDPELEPVPAPIPTKQPTPPQSPKEARPESHLPTRLEGLTSSAMPSISDYLAMDKDEEAREKKRARKEKNKKKAN</sequence>
<evidence type="ECO:0000256" key="3">
    <source>
        <dbReference type="SAM" id="Coils"/>
    </source>
</evidence>
<evidence type="ECO:0000313" key="7">
    <source>
        <dbReference type="Proteomes" id="UP000383932"/>
    </source>
</evidence>
<feature type="compositionally biased region" description="Low complexity" evidence="4">
    <location>
        <begin position="272"/>
        <end position="283"/>
    </location>
</feature>
<feature type="compositionally biased region" description="Pro residues" evidence="4">
    <location>
        <begin position="377"/>
        <end position="393"/>
    </location>
</feature>
<evidence type="ECO:0000256" key="2">
    <source>
        <dbReference type="ARBA" id="ARBA00023242"/>
    </source>
</evidence>
<evidence type="ECO:0000259" key="5">
    <source>
        <dbReference type="Pfam" id="PF07808"/>
    </source>
</evidence>
<feature type="compositionally biased region" description="Acidic residues" evidence="4">
    <location>
        <begin position="321"/>
        <end position="347"/>
    </location>
</feature>
<dbReference type="Pfam" id="PF07808">
    <property type="entry name" value="RED_N"/>
    <property type="match status" value="1"/>
</dbReference>